<accession>A0A0A9BUI3</accession>
<reference evidence="1" key="1">
    <citation type="submission" date="2014-09" db="EMBL/GenBank/DDBJ databases">
        <authorList>
            <person name="Magalhaes I.L.F."/>
            <person name="Oliveira U."/>
            <person name="Santos F.R."/>
            <person name="Vidigal T.H.D.A."/>
            <person name="Brescovit A.D."/>
            <person name="Santos A.J."/>
        </authorList>
    </citation>
    <scope>NUCLEOTIDE SEQUENCE</scope>
    <source>
        <tissue evidence="1">Shoot tissue taken approximately 20 cm above the soil surface</tissue>
    </source>
</reference>
<protein>
    <submittedName>
        <fullName evidence="1">Uncharacterized protein</fullName>
    </submittedName>
</protein>
<dbReference type="EMBL" id="GBRH01233065">
    <property type="protein sequence ID" value="JAD64830.1"/>
    <property type="molecule type" value="Transcribed_RNA"/>
</dbReference>
<dbReference type="AlphaFoldDB" id="A0A0A9BUI3"/>
<name>A0A0A9BUI3_ARUDO</name>
<organism evidence="1">
    <name type="scientific">Arundo donax</name>
    <name type="common">Giant reed</name>
    <name type="synonym">Donax arundinaceus</name>
    <dbReference type="NCBI Taxonomy" id="35708"/>
    <lineage>
        <taxon>Eukaryota</taxon>
        <taxon>Viridiplantae</taxon>
        <taxon>Streptophyta</taxon>
        <taxon>Embryophyta</taxon>
        <taxon>Tracheophyta</taxon>
        <taxon>Spermatophyta</taxon>
        <taxon>Magnoliopsida</taxon>
        <taxon>Liliopsida</taxon>
        <taxon>Poales</taxon>
        <taxon>Poaceae</taxon>
        <taxon>PACMAD clade</taxon>
        <taxon>Arundinoideae</taxon>
        <taxon>Arundineae</taxon>
        <taxon>Arundo</taxon>
    </lineage>
</organism>
<evidence type="ECO:0000313" key="1">
    <source>
        <dbReference type="EMBL" id="JAD64830.1"/>
    </source>
</evidence>
<sequence length="25" mass="3020">MFIDLEVQLLVSCLWDEHRAYPLDI</sequence>
<reference evidence="1" key="2">
    <citation type="journal article" date="2015" name="Data Brief">
        <title>Shoot transcriptome of the giant reed, Arundo donax.</title>
        <authorList>
            <person name="Barrero R.A."/>
            <person name="Guerrero F.D."/>
            <person name="Moolhuijzen P."/>
            <person name="Goolsby J.A."/>
            <person name="Tidwell J."/>
            <person name="Bellgard S.E."/>
            <person name="Bellgard M.I."/>
        </authorList>
    </citation>
    <scope>NUCLEOTIDE SEQUENCE</scope>
    <source>
        <tissue evidence="1">Shoot tissue taken approximately 20 cm above the soil surface</tissue>
    </source>
</reference>
<proteinExistence type="predicted"/>